<dbReference type="InterPro" id="IPR036291">
    <property type="entry name" value="NAD(P)-bd_dom_sf"/>
</dbReference>
<proteinExistence type="predicted"/>
<dbReference type="Proteomes" id="UP000646365">
    <property type="component" value="Unassembled WGS sequence"/>
</dbReference>
<feature type="domain" description="NmrA-like" evidence="1">
    <location>
        <begin position="12"/>
        <end position="225"/>
    </location>
</feature>
<accession>A0A8J2YY69</accession>
<dbReference type="PANTHER" id="PTHR43162">
    <property type="match status" value="1"/>
</dbReference>
<comment type="caution">
    <text evidence="2">The sequence shown here is derived from an EMBL/GenBank/DDBJ whole genome shotgun (WGS) entry which is preliminary data.</text>
</comment>
<dbReference type="Gene3D" id="3.40.50.720">
    <property type="entry name" value="NAD(P)-binding Rossmann-like Domain"/>
    <property type="match status" value="1"/>
</dbReference>
<reference evidence="2" key="1">
    <citation type="journal article" date="2014" name="Int. J. Syst. Evol. Microbiol.">
        <title>Complete genome sequence of Corynebacterium casei LMG S-19264T (=DSM 44701T), isolated from a smear-ripened cheese.</title>
        <authorList>
            <consortium name="US DOE Joint Genome Institute (JGI-PGF)"/>
            <person name="Walter F."/>
            <person name="Albersmeier A."/>
            <person name="Kalinowski J."/>
            <person name="Ruckert C."/>
        </authorList>
    </citation>
    <scope>NUCLEOTIDE SEQUENCE</scope>
    <source>
        <strain evidence="2">CGMCC 1.15725</strain>
    </source>
</reference>
<dbReference type="InterPro" id="IPR051604">
    <property type="entry name" value="Ergot_Alk_Oxidoreductase"/>
</dbReference>
<evidence type="ECO:0000313" key="2">
    <source>
        <dbReference type="EMBL" id="GGF35963.1"/>
    </source>
</evidence>
<dbReference type="Pfam" id="PF05368">
    <property type="entry name" value="NmrA"/>
    <property type="match status" value="1"/>
</dbReference>
<evidence type="ECO:0000313" key="3">
    <source>
        <dbReference type="Proteomes" id="UP000646365"/>
    </source>
</evidence>
<dbReference type="Gene3D" id="3.90.25.10">
    <property type="entry name" value="UDP-galactose 4-epimerase, domain 1"/>
    <property type="match status" value="1"/>
</dbReference>
<reference evidence="2" key="2">
    <citation type="submission" date="2020-09" db="EMBL/GenBank/DDBJ databases">
        <authorList>
            <person name="Sun Q."/>
            <person name="Zhou Y."/>
        </authorList>
    </citation>
    <scope>NUCLEOTIDE SEQUENCE</scope>
    <source>
        <strain evidence="2">CGMCC 1.15725</strain>
    </source>
</reference>
<keyword evidence="3" id="KW-1185">Reference proteome</keyword>
<dbReference type="SUPFAM" id="SSF51735">
    <property type="entry name" value="NAD(P)-binding Rossmann-fold domains"/>
    <property type="match status" value="1"/>
</dbReference>
<organism evidence="2 3">
    <name type="scientific">Aliidongia dinghuensis</name>
    <dbReference type="NCBI Taxonomy" id="1867774"/>
    <lineage>
        <taxon>Bacteria</taxon>
        <taxon>Pseudomonadati</taxon>
        <taxon>Pseudomonadota</taxon>
        <taxon>Alphaproteobacteria</taxon>
        <taxon>Rhodospirillales</taxon>
        <taxon>Dongiaceae</taxon>
        <taxon>Aliidongia</taxon>
    </lineage>
</organism>
<dbReference type="InterPro" id="IPR008030">
    <property type="entry name" value="NmrA-like"/>
</dbReference>
<sequence>MTRRPNEARELLGIEVAEIDFANSKTIVDALTGADRLFIAHGTSPQQVADEIALIDGAVAAGIDHVVKLSTMGPATRRNPIAWHMQIEAHLARQSIPSTVIRPSAFAEMLLSFASPISTGTWNGAGENGRVNFIDIRDVAEVARIALLENVEPESQRIYHITGPRAWSMQELVAELSRVLERSITYSSRTLEEQRAALLARGLPPFVADLLTGLEQFFRDSALAETTSTFEELTGKPPRKLTDWLAENVGAFRAA</sequence>
<evidence type="ECO:0000259" key="1">
    <source>
        <dbReference type="Pfam" id="PF05368"/>
    </source>
</evidence>
<dbReference type="EMBL" id="BMJQ01000014">
    <property type="protein sequence ID" value="GGF35963.1"/>
    <property type="molecule type" value="Genomic_DNA"/>
</dbReference>
<name>A0A8J2YY69_9PROT</name>
<dbReference type="AlphaFoldDB" id="A0A8J2YY69"/>
<dbReference type="PANTHER" id="PTHR43162:SF1">
    <property type="entry name" value="PRESTALK A DIFFERENTIATION PROTEIN A"/>
    <property type="match status" value="1"/>
</dbReference>
<gene>
    <name evidence="2" type="ORF">GCM10011611_47900</name>
</gene>
<protein>
    <submittedName>
        <fullName evidence="2">NAD(P)-dependent oxidoreductase</fullName>
    </submittedName>
</protein>